<dbReference type="Gene3D" id="2.60.40.790">
    <property type="match status" value="1"/>
</dbReference>
<evidence type="ECO:0000313" key="4">
    <source>
        <dbReference type="EMBL" id="MDC7227374.1"/>
    </source>
</evidence>
<comment type="similarity">
    <text evidence="1 2">Belongs to the small heat shock protein (HSP20) family.</text>
</comment>
<proteinExistence type="inferred from homology"/>
<dbReference type="InterPro" id="IPR002068">
    <property type="entry name" value="A-crystallin/Hsp20_dom"/>
</dbReference>
<gene>
    <name evidence="4" type="ORF">PQJ61_11485</name>
</gene>
<dbReference type="AlphaFoldDB" id="A0AAJ1MP83"/>
<dbReference type="Pfam" id="PF00011">
    <property type="entry name" value="HSP20"/>
    <property type="match status" value="1"/>
</dbReference>
<dbReference type="SUPFAM" id="SSF49764">
    <property type="entry name" value="HSP20-like chaperones"/>
    <property type="match status" value="1"/>
</dbReference>
<reference evidence="4 5" key="1">
    <citation type="submission" date="2022-12" db="EMBL/GenBank/DDBJ databases">
        <title>Metagenome assembled genome from gulf of manar.</title>
        <authorList>
            <person name="Kohli P."/>
            <person name="Pk S."/>
            <person name="Venkata Ramana C."/>
            <person name="Sasikala C."/>
        </authorList>
    </citation>
    <scope>NUCLEOTIDE SEQUENCE [LARGE SCALE GENOMIC DNA]</scope>
    <source>
        <strain evidence="4">JB008</strain>
    </source>
</reference>
<evidence type="ECO:0000256" key="1">
    <source>
        <dbReference type="PROSITE-ProRule" id="PRU00285"/>
    </source>
</evidence>
<name>A0AAJ1MP83_9SPIO</name>
<dbReference type="PROSITE" id="PS01031">
    <property type="entry name" value="SHSP"/>
    <property type="match status" value="1"/>
</dbReference>
<dbReference type="Proteomes" id="UP001221217">
    <property type="component" value="Unassembled WGS sequence"/>
</dbReference>
<organism evidence="4 5">
    <name type="scientific">Candidatus Thalassospirochaeta sargassi</name>
    <dbReference type="NCBI Taxonomy" id="3119039"/>
    <lineage>
        <taxon>Bacteria</taxon>
        <taxon>Pseudomonadati</taxon>
        <taxon>Spirochaetota</taxon>
        <taxon>Spirochaetia</taxon>
        <taxon>Spirochaetales</taxon>
        <taxon>Spirochaetaceae</taxon>
        <taxon>Candidatus Thalassospirochaeta</taxon>
    </lineage>
</organism>
<evidence type="ECO:0000259" key="3">
    <source>
        <dbReference type="PROSITE" id="PS01031"/>
    </source>
</evidence>
<protein>
    <submittedName>
        <fullName evidence="4">Hsp20/alpha crystallin family protein</fullName>
    </submittedName>
</protein>
<dbReference type="PANTHER" id="PTHR11527">
    <property type="entry name" value="HEAT-SHOCK PROTEIN 20 FAMILY MEMBER"/>
    <property type="match status" value="1"/>
</dbReference>
<dbReference type="InterPro" id="IPR008978">
    <property type="entry name" value="HSP20-like_chaperone"/>
</dbReference>
<comment type="caution">
    <text evidence="4">The sequence shown here is derived from an EMBL/GenBank/DDBJ whole genome shotgun (WGS) entry which is preliminary data.</text>
</comment>
<dbReference type="InterPro" id="IPR031107">
    <property type="entry name" value="Small_HSP"/>
</dbReference>
<evidence type="ECO:0000313" key="5">
    <source>
        <dbReference type="Proteomes" id="UP001221217"/>
    </source>
</evidence>
<dbReference type="EMBL" id="JAQQAL010000024">
    <property type="protein sequence ID" value="MDC7227374.1"/>
    <property type="molecule type" value="Genomic_DNA"/>
</dbReference>
<feature type="domain" description="SHSP" evidence="3">
    <location>
        <begin position="40"/>
        <end position="152"/>
    </location>
</feature>
<dbReference type="CDD" id="cd06464">
    <property type="entry name" value="ACD_sHsps-like"/>
    <property type="match status" value="1"/>
</dbReference>
<evidence type="ECO:0000256" key="2">
    <source>
        <dbReference type="RuleBase" id="RU003616"/>
    </source>
</evidence>
<sequence length="152" mass="17366">MAITKLEKHNLYDPLEELKRLQSEINDLFDINSYPSNTGLFERNVSPGMDLIEKDHEFFLVCELPGLSQEDIDMSIASNVLTIKGTKNEEKESSEGTYFRKELWSGTFQRTLPLPRSIDPEKISAELKDGILRVTLPKKEEAKPKQIAVKVK</sequence>
<accession>A0AAJ1MP83</accession>